<dbReference type="PANTHER" id="PTHR43212:SF3">
    <property type="entry name" value="QUERCETIN 2,3-DIOXYGENASE"/>
    <property type="match status" value="1"/>
</dbReference>
<dbReference type="VEuPathDB" id="FungiDB:BO71DRAFT_333381"/>
<dbReference type="STRING" id="1448320.A0A319D033"/>
<feature type="domain" description="Pirin N-terminal" evidence="3">
    <location>
        <begin position="21"/>
        <end position="136"/>
    </location>
</feature>
<evidence type="ECO:0000259" key="3">
    <source>
        <dbReference type="Pfam" id="PF02678"/>
    </source>
</evidence>
<dbReference type="SUPFAM" id="SSF51182">
    <property type="entry name" value="RmlC-like cupins"/>
    <property type="match status" value="1"/>
</dbReference>
<dbReference type="Pfam" id="PF02678">
    <property type="entry name" value="Pirin"/>
    <property type="match status" value="1"/>
</dbReference>
<accession>A0A319D033</accession>
<comment type="similarity">
    <text evidence="1 2">Belongs to the pirin family.</text>
</comment>
<dbReference type="InterPro" id="IPR003829">
    <property type="entry name" value="Pirin_N_dom"/>
</dbReference>
<dbReference type="InterPro" id="IPR011051">
    <property type="entry name" value="RmlC_Cupin_sf"/>
</dbReference>
<dbReference type="CDD" id="cd02910">
    <property type="entry name" value="cupin_Yhhw_N"/>
    <property type="match status" value="1"/>
</dbReference>
<keyword evidence="5" id="KW-1185">Reference proteome</keyword>
<dbReference type="Gene3D" id="2.60.120.10">
    <property type="entry name" value="Jelly Rolls"/>
    <property type="match status" value="1"/>
</dbReference>
<evidence type="ECO:0000313" key="5">
    <source>
        <dbReference type="Proteomes" id="UP000247810"/>
    </source>
</evidence>
<dbReference type="Proteomes" id="UP000247810">
    <property type="component" value="Unassembled WGS sequence"/>
</dbReference>
<proteinExistence type="inferred from homology"/>
<evidence type="ECO:0000313" key="4">
    <source>
        <dbReference type="EMBL" id="PYH90925.1"/>
    </source>
</evidence>
<dbReference type="PANTHER" id="PTHR43212">
    <property type="entry name" value="QUERCETIN 2,3-DIOXYGENASE"/>
    <property type="match status" value="1"/>
</dbReference>
<dbReference type="EMBL" id="KZ825964">
    <property type="protein sequence ID" value="PYH90925.1"/>
    <property type="molecule type" value="Genomic_DNA"/>
</dbReference>
<protein>
    <submittedName>
        <fullName evidence="4">Putative pirin domain protein</fullName>
    </submittedName>
</protein>
<gene>
    <name evidence="4" type="ORF">BO71DRAFT_333381</name>
</gene>
<name>A0A319D033_9EURO</name>
<dbReference type="OrthoDB" id="10261807at2759"/>
<dbReference type="InterPro" id="IPR014710">
    <property type="entry name" value="RmlC-like_jellyroll"/>
</dbReference>
<reference evidence="4 5" key="1">
    <citation type="submission" date="2018-02" db="EMBL/GenBank/DDBJ databases">
        <title>The genomes of Aspergillus section Nigri reveals drivers in fungal speciation.</title>
        <authorList>
            <consortium name="DOE Joint Genome Institute"/>
            <person name="Vesth T.C."/>
            <person name="Nybo J."/>
            <person name="Theobald S."/>
            <person name="Brandl J."/>
            <person name="Frisvad J.C."/>
            <person name="Nielsen K.F."/>
            <person name="Lyhne E.K."/>
            <person name="Kogle M.E."/>
            <person name="Kuo A."/>
            <person name="Riley R."/>
            <person name="Clum A."/>
            <person name="Nolan M."/>
            <person name="Lipzen A."/>
            <person name="Salamov A."/>
            <person name="Henrissat B."/>
            <person name="Wiebenga A."/>
            <person name="De vries R.P."/>
            <person name="Grigoriev I.V."/>
            <person name="Mortensen U.H."/>
            <person name="Andersen M.R."/>
            <person name="Baker S.E."/>
        </authorList>
    </citation>
    <scope>NUCLEOTIDE SEQUENCE [LARGE SCALE GENOMIC DNA]</scope>
    <source>
        <strain evidence="4 5">CBS 707.79</strain>
    </source>
</reference>
<organism evidence="4 5">
    <name type="scientific">Aspergillus ellipticus CBS 707.79</name>
    <dbReference type="NCBI Taxonomy" id="1448320"/>
    <lineage>
        <taxon>Eukaryota</taxon>
        <taxon>Fungi</taxon>
        <taxon>Dikarya</taxon>
        <taxon>Ascomycota</taxon>
        <taxon>Pezizomycotina</taxon>
        <taxon>Eurotiomycetes</taxon>
        <taxon>Eurotiomycetidae</taxon>
        <taxon>Eurotiales</taxon>
        <taxon>Aspergillaceae</taxon>
        <taxon>Aspergillus</taxon>
        <taxon>Aspergillus subgen. Circumdati</taxon>
    </lineage>
</organism>
<dbReference type="AlphaFoldDB" id="A0A319D033"/>
<dbReference type="InterPro" id="IPR012093">
    <property type="entry name" value="Pirin"/>
</dbReference>
<evidence type="ECO:0000256" key="1">
    <source>
        <dbReference type="ARBA" id="ARBA00008416"/>
    </source>
</evidence>
<evidence type="ECO:0000256" key="2">
    <source>
        <dbReference type="RuleBase" id="RU003457"/>
    </source>
</evidence>
<sequence length="288" mass="31651">MSKPLAHATIVARRSSERGYAEHGGWLKSFHTFSFASYYDHRFTNFGSLRVLNEDRVSPKNGFPTHPHRDAEIFSYILNGELTHRDSMIKKGSEGAQGKDFFRMKRGDVQFTTGGTGIAHSEQNESLKPVHFLQIWALPWKTSLKPQYHTRSFAEESKRQAFVPILSPLAAGPDATPAEEAAAEPKIPETIPIHADFVMGAGIIAPGSTFNWTVGAGEGVVSKTKKRNVYVHLPMTKNGKAKVRLDDRDGMVLEEGDGAFVTGVNLGDSLRVESVGEVEAEVVVLDSD</sequence>